<keyword evidence="2" id="KW-1185">Reference proteome</keyword>
<keyword evidence="1" id="KW-0648">Protein biosynthesis</keyword>
<evidence type="ECO:0000313" key="1">
    <source>
        <dbReference type="EMBL" id="QPJ86173.1"/>
    </source>
</evidence>
<protein>
    <submittedName>
        <fullName evidence="1">Elongation factor G</fullName>
    </submittedName>
</protein>
<dbReference type="Proteomes" id="UP000594603">
    <property type="component" value="Chromosome"/>
</dbReference>
<reference evidence="1" key="1">
    <citation type="submission" date="2020-04" db="EMBL/GenBank/DDBJ databases">
        <title>A novel bacterium ('Candidatus Sarcina troglodytae' sp. nov.) linked to a protracted, uniformly lethal epizootic among sanctuary western chimpanzees (Pan troglodytes verus) in Sierra Leone.</title>
        <authorList>
            <person name="Owens L.A."/>
            <person name="Colitti B."/>
            <person name="Hirji I."/>
            <person name="Pizaro A."/>
            <person name="Jaffe J.E."/>
            <person name="Moittie S."/>
            <person name="Bishop-Lilly K.A."/>
            <person name="Estrella L.A."/>
            <person name="Voegtly L.J."/>
            <person name="Kuhn J.H."/>
            <person name="Suen G."/>
            <person name="Deblois C.L."/>
            <person name="Dunn C."/>
            <person name="Juan-Salles C."/>
            <person name="Goldberg T.L."/>
        </authorList>
    </citation>
    <scope>NUCLEOTIDE SEQUENCE</scope>
    <source>
        <strain evidence="1">JB2</strain>
    </source>
</reference>
<organism evidence="1 2">
    <name type="scientific">Candidatus Sarcina troglodytae</name>
    <dbReference type="NCBI Taxonomy" id="2726954"/>
    <lineage>
        <taxon>Bacteria</taxon>
        <taxon>Bacillati</taxon>
        <taxon>Bacillota</taxon>
        <taxon>Clostridia</taxon>
        <taxon>Eubacteriales</taxon>
        <taxon>Clostridiaceae</taxon>
        <taxon>Sarcina</taxon>
    </lineage>
</organism>
<gene>
    <name evidence="1" type="primary">fusA</name>
    <name evidence="1" type="ORF">HH195_09770</name>
</gene>
<evidence type="ECO:0000313" key="2">
    <source>
        <dbReference type="Proteomes" id="UP000594603"/>
    </source>
</evidence>
<sequence length="688" mass="76231">MARKYPLDKFRNFGIMAHIDAGKTTTTERILFYTGKTHKIGETHEGESQMDWMVQEQERGITITSAATTCFWKEHELNIIDTPGHVDFTVEVERSLRVLDGAVTVLDAKSGVEPQTETVWRQADKYGVPRMIYVNKMDATGADFFRCIQTVRDRLKANAVPIQIPIGSEDQFRGMVDLITNKAILTYDDLGKDVRIEEIPVELVDQAEEYRAAMIESIAETDEALMEKYLEGEELTEDELHAALRKATIANEIVPCICGSSYKNKGVQEMINGVVAYLPSPLDIPAVKGTDLDGNEDSREASDEAPMSALAFKIATDPFVGKLAFTRIYSGVLKSGSYVLNSTKGKKERIGRLVKMHSNTREEVEELEAGELGAIIGLKNTTTGDTLCSEDKPIILESMEFPEPVISVAIEPKTKAGQEKMGLALAKLAEEDPTFKTYTDQETGQTIIAGMGELHLEIIVDRLTREFKVECNVGAPQVAYKETIKEAVKAEAKYAKQSGGKGQYGHCVIEMEPTEGEYEFENKIVGGAIPKEYIPAIDNGIQEASKNGIIAGYPVINFKVRLVHGSYHEVDSSEMAFKIAGSMAFKNAMQKAKPVLLEPMMKVEVTIPEEYMGDVMGDINSRRGRIEGMEAVNGAQVIRAFVPLSEMFGYATTLRSRTQGRGNYSMVFDHYEEVPKSIQEKVAGERSK</sequence>
<name>A0ACD1BFN3_9CLOT</name>
<dbReference type="EMBL" id="CP051754">
    <property type="protein sequence ID" value="QPJ86173.1"/>
    <property type="molecule type" value="Genomic_DNA"/>
</dbReference>
<keyword evidence="1" id="KW-0251">Elongation factor</keyword>
<proteinExistence type="predicted"/>
<accession>A0ACD1BFN3</accession>